<organism evidence="2 3">
    <name type="scientific">Ilyodon furcidens</name>
    <name type="common">goldbreast splitfin</name>
    <dbReference type="NCBI Taxonomy" id="33524"/>
    <lineage>
        <taxon>Eukaryota</taxon>
        <taxon>Metazoa</taxon>
        <taxon>Chordata</taxon>
        <taxon>Craniata</taxon>
        <taxon>Vertebrata</taxon>
        <taxon>Euteleostomi</taxon>
        <taxon>Actinopterygii</taxon>
        <taxon>Neopterygii</taxon>
        <taxon>Teleostei</taxon>
        <taxon>Neoteleostei</taxon>
        <taxon>Acanthomorphata</taxon>
        <taxon>Ovalentaria</taxon>
        <taxon>Atherinomorphae</taxon>
        <taxon>Cyprinodontiformes</taxon>
        <taxon>Goodeidae</taxon>
        <taxon>Ilyodon</taxon>
    </lineage>
</organism>
<gene>
    <name evidence="2" type="ORF">ILYODFUR_018356</name>
</gene>
<evidence type="ECO:0000313" key="3">
    <source>
        <dbReference type="Proteomes" id="UP001482620"/>
    </source>
</evidence>
<reference evidence="2 3" key="1">
    <citation type="submission" date="2021-06" db="EMBL/GenBank/DDBJ databases">
        <authorList>
            <person name="Palmer J.M."/>
        </authorList>
    </citation>
    <scope>NUCLEOTIDE SEQUENCE [LARGE SCALE GENOMIC DNA]</scope>
    <source>
        <strain evidence="3">if_2019</strain>
        <tissue evidence="2">Muscle</tissue>
    </source>
</reference>
<name>A0ABV0SZ68_9TELE</name>
<keyword evidence="3" id="KW-1185">Reference proteome</keyword>
<dbReference type="EMBL" id="JAHRIQ010013363">
    <property type="protein sequence ID" value="MEQ2225524.1"/>
    <property type="molecule type" value="Genomic_DNA"/>
</dbReference>
<proteinExistence type="predicted"/>
<protein>
    <submittedName>
        <fullName evidence="2">Uncharacterized protein</fullName>
    </submittedName>
</protein>
<feature type="region of interest" description="Disordered" evidence="1">
    <location>
        <begin position="1"/>
        <end position="21"/>
    </location>
</feature>
<accession>A0ABV0SZ68</accession>
<sequence>MMLSNLTKFQAPQNSPISNSGKEVSQSVIFCTASSIVGHRESGAAVYGREAGTHTGIHTPKGNLERPINLRAMFLDCGRKPEYLVRTHACTERTCKLYTERPSSGSRTQDLLAARPQYYQLCHHAAHLSNMLTKSSDSCDQSTRFWLNSQWTFVIPTYFLACPPATTYHLLASNGCCRDLMTSRHHSLLQLRRLFTSPTISDNW</sequence>
<dbReference type="Proteomes" id="UP001482620">
    <property type="component" value="Unassembled WGS sequence"/>
</dbReference>
<evidence type="ECO:0000256" key="1">
    <source>
        <dbReference type="SAM" id="MobiDB-lite"/>
    </source>
</evidence>
<comment type="caution">
    <text evidence="2">The sequence shown here is derived from an EMBL/GenBank/DDBJ whole genome shotgun (WGS) entry which is preliminary data.</text>
</comment>
<evidence type="ECO:0000313" key="2">
    <source>
        <dbReference type="EMBL" id="MEQ2225524.1"/>
    </source>
</evidence>